<feature type="transmembrane region" description="Helical" evidence="1">
    <location>
        <begin position="55"/>
        <end position="72"/>
    </location>
</feature>
<feature type="transmembrane region" description="Helical" evidence="1">
    <location>
        <begin position="78"/>
        <end position="101"/>
    </location>
</feature>
<dbReference type="AlphaFoldDB" id="A0A261FSZ7"/>
<keyword evidence="3" id="KW-1185">Reference proteome</keyword>
<organism evidence="2 3">
    <name type="scientific">Bifidobacterium lemurum</name>
    <dbReference type="NCBI Taxonomy" id="1603886"/>
    <lineage>
        <taxon>Bacteria</taxon>
        <taxon>Bacillati</taxon>
        <taxon>Actinomycetota</taxon>
        <taxon>Actinomycetes</taxon>
        <taxon>Bifidobacteriales</taxon>
        <taxon>Bifidobacteriaceae</taxon>
        <taxon>Bifidobacterium</taxon>
    </lineage>
</organism>
<dbReference type="RefSeq" id="WP_072726577.1">
    <property type="nucleotide sequence ID" value="NZ_BDIS01000024.1"/>
</dbReference>
<keyword evidence="1" id="KW-0812">Transmembrane</keyword>
<comment type="caution">
    <text evidence="2">The sequence shown here is derived from an EMBL/GenBank/DDBJ whole genome shotgun (WGS) entry which is preliminary data.</text>
</comment>
<dbReference type="Pfam" id="PF05656">
    <property type="entry name" value="DUF805"/>
    <property type="match status" value="1"/>
</dbReference>
<dbReference type="PANTHER" id="PTHR34980:SF2">
    <property type="entry name" value="INNER MEMBRANE PROTEIN YHAH-RELATED"/>
    <property type="match status" value="1"/>
</dbReference>
<accession>A0A261FSZ7</accession>
<dbReference type="GO" id="GO:0005886">
    <property type="term" value="C:plasma membrane"/>
    <property type="evidence" value="ECO:0007669"/>
    <property type="project" value="TreeGrafter"/>
</dbReference>
<dbReference type="Proteomes" id="UP000216352">
    <property type="component" value="Unassembled WGS sequence"/>
</dbReference>
<dbReference type="InterPro" id="IPR008523">
    <property type="entry name" value="DUF805"/>
</dbReference>
<proteinExistence type="predicted"/>
<feature type="transmembrane region" description="Helical" evidence="1">
    <location>
        <begin position="145"/>
        <end position="171"/>
    </location>
</feature>
<protein>
    <recommendedName>
        <fullName evidence="4">DUF805 domain-containing protein</fullName>
    </recommendedName>
</protein>
<evidence type="ECO:0008006" key="4">
    <source>
        <dbReference type="Google" id="ProtNLM"/>
    </source>
</evidence>
<keyword evidence="1" id="KW-0472">Membrane</keyword>
<sequence length="181" mass="19189">MTAPEYSTPPTAAPVTTPGEPALDKPYYGIGFGGAVVRYFKKYATFSGRASRSEYWWAYLFCALVNAALNMLGQVLSVAMVVGVVSVVWTLGTIIPSLSVAVRRLHDRNRSGWFVLLPSVFGYVGQALSLNALSQYGASSLGDDAAFGLVVGGIVLILVGFVLALALYVGASKPEGARFDK</sequence>
<evidence type="ECO:0000313" key="3">
    <source>
        <dbReference type="Proteomes" id="UP000216352"/>
    </source>
</evidence>
<dbReference type="OrthoDB" id="9812349at2"/>
<dbReference type="PANTHER" id="PTHR34980">
    <property type="entry name" value="INNER MEMBRANE PROTEIN-RELATED-RELATED"/>
    <property type="match status" value="1"/>
</dbReference>
<reference evidence="2 3" key="1">
    <citation type="journal article" date="2017" name="BMC Genomics">
        <title>Comparative genomic and phylogenomic analyses of the Bifidobacteriaceae family.</title>
        <authorList>
            <person name="Lugli G.A."/>
            <person name="Milani C."/>
            <person name="Turroni F."/>
            <person name="Duranti S."/>
            <person name="Mancabelli L."/>
            <person name="Mangifesta M."/>
            <person name="Ferrario C."/>
            <person name="Modesto M."/>
            <person name="Mattarelli P."/>
            <person name="Jiri K."/>
            <person name="van Sinderen D."/>
            <person name="Ventura M."/>
        </authorList>
    </citation>
    <scope>NUCLEOTIDE SEQUENCE [LARGE SCALE GENOMIC DNA]</scope>
    <source>
        <strain evidence="2 3">DSM 28807</strain>
    </source>
</reference>
<name>A0A261FSZ7_9BIFI</name>
<feature type="transmembrane region" description="Helical" evidence="1">
    <location>
        <begin position="113"/>
        <end position="133"/>
    </location>
</feature>
<evidence type="ECO:0000256" key="1">
    <source>
        <dbReference type="SAM" id="Phobius"/>
    </source>
</evidence>
<dbReference type="EMBL" id="MWWX01000005">
    <property type="protein sequence ID" value="OZG62208.1"/>
    <property type="molecule type" value="Genomic_DNA"/>
</dbReference>
<evidence type="ECO:0000313" key="2">
    <source>
        <dbReference type="EMBL" id="OZG62208.1"/>
    </source>
</evidence>
<gene>
    <name evidence="2" type="ORF">BLEM_0754</name>
</gene>
<dbReference type="STRING" id="1603886.GCA_001895165_01732"/>
<keyword evidence="1" id="KW-1133">Transmembrane helix</keyword>